<dbReference type="AlphaFoldDB" id="A0AB37YVT0"/>
<gene>
    <name evidence="1" type="ORF">BC10311_03611</name>
</gene>
<sequence length="26" mass="3096">MEYANMHLFRSEVNGIERGKKLNKTE</sequence>
<reference evidence="1 2" key="1">
    <citation type="submission" date="2016-08" db="EMBL/GenBank/DDBJ databases">
        <authorList>
            <person name="Loux V."/>
            <person name="Rue O."/>
        </authorList>
    </citation>
    <scope>NUCLEOTIDE SEQUENCE [LARGE SCALE GENOMIC DNA]</scope>
    <source>
        <strain evidence="1 2">WSBC_10311</strain>
    </source>
</reference>
<dbReference type="Proteomes" id="UP000195728">
    <property type="component" value="Unassembled WGS sequence"/>
</dbReference>
<evidence type="ECO:0000313" key="2">
    <source>
        <dbReference type="Proteomes" id="UP000195728"/>
    </source>
</evidence>
<protein>
    <submittedName>
        <fullName evidence="1">Uncharacterized protein</fullName>
    </submittedName>
</protein>
<evidence type="ECO:0000313" key="1">
    <source>
        <dbReference type="EMBL" id="SCC47604.1"/>
    </source>
</evidence>
<proteinExistence type="predicted"/>
<comment type="caution">
    <text evidence="1">The sequence shown here is derived from an EMBL/GenBank/DDBJ whole genome shotgun (WGS) entry which is preliminary data.</text>
</comment>
<name>A0AB37YVT0_9BACI</name>
<organism evidence="1 2">
    <name type="scientific">Bacillus wiedmannii</name>
    <dbReference type="NCBI Taxonomy" id="1890302"/>
    <lineage>
        <taxon>Bacteria</taxon>
        <taxon>Bacillati</taxon>
        <taxon>Bacillota</taxon>
        <taxon>Bacilli</taxon>
        <taxon>Bacillales</taxon>
        <taxon>Bacillaceae</taxon>
        <taxon>Bacillus</taxon>
        <taxon>Bacillus cereus group</taxon>
    </lineage>
</organism>
<accession>A0AB37YVT0</accession>
<dbReference type="EMBL" id="FMBG01000016">
    <property type="protein sequence ID" value="SCC47604.1"/>
    <property type="molecule type" value="Genomic_DNA"/>
</dbReference>